<dbReference type="EMBL" id="JAHQIW010004725">
    <property type="protein sequence ID" value="KAJ1363449.1"/>
    <property type="molecule type" value="Genomic_DNA"/>
</dbReference>
<sequence length="97" mass="10994">MIKSALVSRQAGVDPPLRRAGALGRRRPESKEKRVVLVDENAIERVPRYLFWQPTTTLLATTIVFALRTIPSSNKCPNVVDQNDHKKMLLIMVKIKT</sequence>
<evidence type="ECO:0000313" key="2">
    <source>
        <dbReference type="EMBL" id="KAJ1363449.1"/>
    </source>
</evidence>
<evidence type="ECO:0000256" key="1">
    <source>
        <dbReference type="SAM" id="MobiDB-lite"/>
    </source>
</evidence>
<dbReference type="AlphaFoldDB" id="A0AAD5NC42"/>
<comment type="caution">
    <text evidence="2">The sequence shown here is derived from an EMBL/GenBank/DDBJ whole genome shotgun (WGS) entry which is preliminary data.</text>
</comment>
<feature type="region of interest" description="Disordered" evidence="1">
    <location>
        <begin position="1"/>
        <end position="30"/>
    </location>
</feature>
<keyword evidence="3" id="KW-1185">Reference proteome</keyword>
<dbReference type="Proteomes" id="UP001196413">
    <property type="component" value="Unassembled WGS sequence"/>
</dbReference>
<proteinExistence type="predicted"/>
<organism evidence="2 3">
    <name type="scientific">Parelaphostrongylus tenuis</name>
    <name type="common">Meningeal worm</name>
    <dbReference type="NCBI Taxonomy" id="148309"/>
    <lineage>
        <taxon>Eukaryota</taxon>
        <taxon>Metazoa</taxon>
        <taxon>Ecdysozoa</taxon>
        <taxon>Nematoda</taxon>
        <taxon>Chromadorea</taxon>
        <taxon>Rhabditida</taxon>
        <taxon>Rhabditina</taxon>
        <taxon>Rhabditomorpha</taxon>
        <taxon>Strongyloidea</taxon>
        <taxon>Metastrongylidae</taxon>
        <taxon>Parelaphostrongylus</taxon>
    </lineage>
</organism>
<gene>
    <name evidence="2" type="ORF">KIN20_023323</name>
</gene>
<reference evidence="2" key="1">
    <citation type="submission" date="2021-06" db="EMBL/GenBank/DDBJ databases">
        <title>Parelaphostrongylus tenuis whole genome reference sequence.</title>
        <authorList>
            <person name="Garwood T.J."/>
            <person name="Larsen P.A."/>
            <person name="Fountain-Jones N.M."/>
            <person name="Garbe J.R."/>
            <person name="Macchietto M.G."/>
            <person name="Kania S.A."/>
            <person name="Gerhold R.W."/>
            <person name="Richards J.E."/>
            <person name="Wolf T.M."/>
        </authorList>
    </citation>
    <scope>NUCLEOTIDE SEQUENCE</scope>
    <source>
        <strain evidence="2">MNPRO001-30</strain>
        <tissue evidence="2">Meninges</tissue>
    </source>
</reference>
<evidence type="ECO:0000313" key="3">
    <source>
        <dbReference type="Proteomes" id="UP001196413"/>
    </source>
</evidence>
<accession>A0AAD5NC42</accession>
<protein>
    <submittedName>
        <fullName evidence="2">Uncharacterized protein</fullName>
    </submittedName>
</protein>
<name>A0AAD5NC42_PARTN</name>